<comment type="caution">
    <text evidence="8">The sequence shown here is derived from an EMBL/GenBank/DDBJ whole genome shotgun (WGS) entry which is preliminary data.</text>
</comment>
<evidence type="ECO:0000259" key="7">
    <source>
        <dbReference type="Pfam" id="PF12698"/>
    </source>
</evidence>
<keyword evidence="5 6" id="KW-0472">Membrane</keyword>
<feature type="transmembrane region" description="Helical" evidence="6">
    <location>
        <begin position="337"/>
        <end position="355"/>
    </location>
</feature>
<keyword evidence="9" id="KW-1185">Reference proteome</keyword>
<evidence type="ECO:0000256" key="4">
    <source>
        <dbReference type="ARBA" id="ARBA00022989"/>
    </source>
</evidence>
<evidence type="ECO:0000256" key="3">
    <source>
        <dbReference type="ARBA" id="ARBA00022692"/>
    </source>
</evidence>
<dbReference type="Proteomes" id="UP000298324">
    <property type="component" value="Unassembled WGS sequence"/>
</dbReference>
<dbReference type="Pfam" id="PF12698">
    <property type="entry name" value="ABC2_membrane_3"/>
    <property type="match status" value="1"/>
</dbReference>
<feature type="transmembrane region" description="Helical" evidence="6">
    <location>
        <begin position="211"/>
        <end position="235"/>
    </location>
</feature>
<name>A0A4Y7RG11_9FIRM</name>
<keyword evidence="3 6" id="KW-0812">Transmembrane</keyword>
<dbReference type="GO" id="GO:0140359">
    <property type="term" value="F:ABC-type transporter activity"/>
    <property type="evidence" value="ECO:0007669"/>
    <property type="project" value="InterPro"/>
</dbReference>
<dbReference type="PANTHER" id="PTHR30294:SF29">
    <property type="entry name" value="MULTIDRUG ABC TRANSPORTER PERMEASE YBHS-RELATED"/>
    <property type="match status" value="1"/>
</dbReference>
<gene>
    <name evidence="8" type="primary">yhhJ_1</name>
    <name evidence="8" type="ORF">Psch_01510</name>
</gene>
<dbReference type="Gene3D" id="3.40.1710.10">
    <property type="entry name" value="abc type-2 transporter like domain"/>
    <property type="match status" value="1"/>
</dbReference>
<dbReference type="GO" id="GO:0005886">
    <property type="term" value="C:plasma membrane"/>
    <property type="evidence" value="ECO:0007669"/>
    <property type="project" value="UniProtKB-SubCell"/>
</dbReference>
<evidence type="ECO:0000313" key="8">
    <source>
        <dbReference type="EMBL" id="TEB07955.1"/>
    </source>
</evidence>
<feature type="transmembrane region" description="Helical" evidence="6">
    <location>
        <begin position="180"/>
        <end position="199"/>
    </location>
</feature>
<evidence type="ECO:0000256" key="1">
    <source>
        <dbReference type="ARBA" id="ARBA00004651"/>
    </source>
</evidence>
<dbReference type="AlphaFoldDB" id="A0A4Y7RG11"/>
<keyword evidence="2" id="KW-1003">Cell membrane</keyword>
<feature type="transmembrane region" description="Helical" evidence="6">
    <location>
        <begin position="276"/>
        <end position="295"/>
    </location>
</feature>
<organism evidence="8 9">
    <name type="scientific">Pelotomaculum schinkii</name>
    <dbReference type="NCBI Taxonomy" id="78350"/>
    <lineage>
        <taxon>Bacteria</taxon>
        <taxon>Bacillati</taxon>
        <taxon>Bacillota</taxon>
        <taxon>Clostridia</taxon>
        <taxon>Eubacteriales</taxon>
        <taxon>Desulfotomaculaceae</taxon>
        <taxon>Pelotomaculum</taxon>
    </lineage>
</organism>
<keyword evidence="4 6" id="KW-1133">Transmembrane helix</keyword>
<evidence type="ECO:0000256" key="5">
    <source>
        <dbReference type="ARBA" id="ARBA00023136"/>
    </source>
</evidence>
<evidence type="ECO:0000256" key="6">
    <source>
        <dbReference type="SAM" id="Phobius"/>
    </source>
</evidence>
<feature type="domain" description="ABC-2 type transporter transmembrane" evidence="7">
    <location>
        <begin position="16"/>
        <end position="351"/>
    </location>
</feature>
<sequence>MKNRHIINKGLLIPILFTLLLPPVCSLILGYEFSGQRVTHVPTAIVDHDNSTLSRNLTDKISLNDAFDIKYFGQENDVVKKLIESGEIATGIIIPKNFSSDMLNGQAPEILVIYDGTQMAMAGAVKTGISEVLGTIRSGYLLQVMQGKLNLTPAEAQNYIQPIAYTTRILGNPAKSTPTFILQGILVNIVQVAVFLLGIEMFDKKNKRFSAYFKKGIFCGLAGTLSAVGTLWIHINLFKSPFNGSAIPVLVLTVLNMTGMANIGILLSLLTKEKQLAVEFATLIMATLLLAGYTFPVVAMTDLFQKVSKFIPISYYVIPLRDVTLLGTTLQQVLPDIYWLLKFMLYTWLGILFACKFGELRSLISSFISTRRGKEAKEV</sequence>
<accession>A0A4Y7RG11</accession>
<dbReference type="InterPro" id="IPR051449">
    <property type="entry name" value="ABC-2_transporter_component"/>
</dbReference>
<feature type="transmembrane region" description="Helical" evidence="6">
    <location>
        <begin position="247"/>
        <end position="269"/>
    </location>
</feature>
<reference evidence="8 9" key="1">
    <citation type="journal article" date="2018" name="Environ. Microbiol.">
        <title>Novel energy conservation strategies and behaviour of Pelotomaculum schinkii driving syntrophic propionate catabolism.</title>
        <authorList>
            <person name="Hidalgo-Ahumada C.A.P."/>
            <person name="Nobu M.K."/>
            <person name="Narihiro T."/>
            <person name="Tamaki H."/>
            <person name="Liu W.T."/>
            <person name="Kamagata Y."/>
            <person name="Stams A.J.M."/>
            <person name="Imachi H."/>
            <person name="Sousa D.Z."/>
        </authorList>
    </citation>
    <scope>NUCLEOTIDE SEQUENCE [LARGE SCALE GENOMIC DNA]</scope>
    <source>
        <strain evidence="8 9">HH</strain>
    </source>
</reference>
<dbReference type="InterPro" id="IPR013525">
    <property type="entry name" value="ABC2_TM"/>
</dbReference>
<protein>
    <submittedName>
        <fullName evidence="8">Inner membrane transport permease YhhJ</fullName>
    </submittedName>
</protein>
<proteinExistence type="predicted"/>
<comment type="subcellular location">
    <subcellularLocation>
        <location evidence="1">Cell membrane</location>
        <topology evidence="1">Multi-pass membrane protein</topology>
    </subcellularLocation>
</comment>
<evidence type="ECO:0000256" key="2">
    <source>
        <dbReference type="ARBA" id="ARBA00022475"/>
    </source>
</evidence>
<dbReference type="PANTHER" id="PTHR30294">
    <property type="entry name" value="MEMBRANE COMPONENT OF ABC TRANSPORTER YHHJ-RELATED"/>
    <property type="match status" value="1"/>
</dbReference>
<evidence type="ECO:0000313" key="9">
    <source>
        <dbReference type="Proteomes" id="UP000298324"/>
    </source>
</evidence>
<dbReference type="EMBL" id="QFGA01000001">
    <property type="protein sequence ID" value="TEB07955.1"/>
    <property type="molecule type" value="Genomic_DNA"/>
</dbReference>